<dbReference type="Pfam" id="PF21343">
    <property type="entry name" value="ACAD9-ACADV_C"/>
    <property type="match status" value="1"/>
</dbReference>
<sequence length="597" mass="65830">YSGLFLTPRQLHFSISPWLFRDLNLSECVFPYPEIGNEELEEINQLVAPVEKFFAEDVDSKLIDHEATIPSETLKGLKELGLFGIQIPEEYGGLGLSNTMYARLGEIFCLDGSIAVTLAAHQAIGLKGILMLGTEEQKTKYLPRLATGEHIAAFCLTEPGSGSDAASIQTRATLTEDGKHYLLNGSKFWISNGGLAEIMTVFARTEVVDKDGQKKDKITAFIVERAFGGVTSGKPEDKLGIRGSNTCEVTFEDTKVPVENVIGEVGGGFKVAMNILNSGRFSMGSASAGIIKTLIGLAAEYAGTRKQFNRRLSEFGMIQDKFALMAQNAFVMESMAYLTAGMMDRPGLPDCSVEAAMVKVFSSEGLWICVSEALQVLGGLGYTKNFPYERYLRDSRILLIFEGTNEILRMYIALTGMQYAGRILTGKIKEMKKGNVGVVFELLGKKLRDSVVKTVDLGLTGNNGVVHPSLTESAKKFEENVVFFGSTVENLLYRYGKTIVDEQLVLKRVADVLINLYAMTAVLSRASRSISIGLRNHDHEVLLANNFCSEAYFKNNYLMTQLQKNSPENNDANIKKIAMDILEKRAYICSHPLDRTF</sequence>
<dbReference type="Gene3D" id="1.10.540.10">
    <property type="entry name" value="Acyl-CoA dehydrogenase/oxidase, N-terminal domain"/>
    <property type="match status" value="1"/>
</dbReference>
<dbReference type="FunFam" id="1.20.140.10:FF:000023">
    <property type="entry name" value="Acyl-CoA dehydrogenase family member 9"/>
    <property type="match status" value="1"/>
</dbReference>
<comment type="catalytic activity">
    <reaction evidence="15">
        <text>oxidized [electron-transfer flavoprotein] + (9Z)-octadecenoyl-CoA + H(+) = (2E,9Z)-octadecadienoyl-CoA + reduced [electron-transfer flavoprotein]</text>
        <dbReference type="Rhea" id="RHEA:47300"/>
        <dbReference type="Rhea" id="RHEA-COMP:10685"/>
        <dbReference type="Rhea" id="RHEA-COMP:10686"/>
        <dbReference type="ChEBI" id="CHEBI:15378"/>
        <dbReference type="ChEBI" id="CHEBI:57387"/>
        <dbReference type="ChEBI" id="CHEBI:57692"/>
        <dbReference type="ChEBI" id="CHEBI:58307"/>
        <dbReference type="ChEBI" id="CHEBI:77553"/>
    </reaction>
    <physiologicalReaction direction="left-to-right" evidence="15">
        <dbReference type="Rhea" id="RHEA:47301"/>
    </physiologicalReaction>
</comment>
<dbReference type="GO" id="GO:0003995">
    <property type="term" value="F:acyl-CoA dehydrogenase activity"/>
    <property type="evidence" value="ECO:0007669"/>
    <property type="project" value="InterPro"/>
</dbReference>
<dbReference type="PROSITE" id="PS00072">
    <property type="entry name" value="ACYL_COA_DH_1"/>
    <property type="match status" value="1"/>
</dbReference>
<evidence type="ECO:0000256" key="6">
    <source>
        <dbReference type="ARBA" id="ARBA00022792"/>
    </source>
</evidence>
<dbReference type="SUPFAM" id="SSF56645">
    <property type="entry name" value="Acyl-CoA dehydrogenase NM domain-like"/>
    <property type="match status" value="1"/>
</dbReference>
<evidence type="ECO:0000256" key="19">
    <source>
        <dbReference type="ARBA" id="ARBA00050339"/>
    </source>
</evidence>
<dbReference type="InterPro" id="IPR009075">
    <property type="entry name" value="AcylCo_DH/oxidase_C"/>
</dbReference>
<comment type="catalytic activity">
    <reaction evidence="13">
        <text>decanoyl-CoA + oxidized [electron-transfer flavoprotein] + H(+) = (2E)-decenoyl-CoA + reduced [electron-transfer flavoprotein]</text>
        <dbReference type="Rhea" id="RHEA:48176"/>
        <dbReference type="Rhea" id="RHEA-COMP:10685"/>
        <dbReference type="Rhea" id="RHEA-COMP:10686"/>
        <dbReference type="ChEBI" id="CHEBI:15378"/>
        <dbReference type="ChEBI" id="CHEBI:57692"/>
        <dbReference type="ChEBI" id="CHEBI:58307"/>
        <dbReference type="ChEBI" id="CHEBI:61406"/>
        <dbReference type="ChEBI" id="CHEBI:61430"/>
    </reaction>
    <physiologicalReaction direction="left-to-right" evidence="13">
        <dbReference type="Rhea" id="RHEA:48177"/>
    </physiologicalReaction>
</comment>
<dbReference type="PROSITE" id="PS00073">
    <property type="entry name" value="ACYL_COA_DH_2"/>
    <property type="match status" value="1"/>
</dbReference>
<feature type="domain" description="Acyl-CoA dehydrogenase/oxidase N-terminal" evidence="34">
    <location>
        <begin position="41"/>
        <end position="149"/>
    </location>
</feature>
<dbReference type="InterPro" id="IPR049448">
    <property type="entry name" value="ACAD9/ACADV-like_C"/>
</dbReference>
<dbReference type="InterPro" id="IPR009100">
    <property type="entry name" value="AcylCoA_DH/oxidase_NM_dom_sf"/>
</dbReference>
<evidence type="ECO:0000256" key="24">
    <source>
        <dbReference type="ARBA" id="ARBA00052354"/>
    </source>
</evidence>
<evidence type="ECO:0000256" key="10">
    <source>
        <dbReference type="ARBA" id="ARBA00023002"/>
    </source>
</evidence>
<evidence type="ECO:0000256" key="28">
    <source>
        <dbReference type="ARBA" id="ARBA00064101"/>
    </source>
</evidence>
<dbReference type="GO" id="GO:0050660">
    <property type="term" value="F:flavin adenine dinucleotide binding"/>
    <property type="evidence" value="ECO:0007669"/>
    <property type="project" value="InterPro"/>
</dbReference>
<dbReference type="FunFam" id="1.10.540.10:FF:000001">
    <property type="entry name" value="Very long-chain-specific acyl-CoA dehydrogenase, mitochondrial"/>
    <property type="match status" value="1"/>
</dbReference>
<evidence type="ECO:0000256" key="15">
    <source>
        <dbReference type="ARBA" id="ARBA00048725"/>
    </source>
</evidence>
<comment type="catalytic activity">
    <reaction evidence="20">
        <text>pentadecanoyl-CoA + oxidized [electron-transfer flavoprotein] + H(+) = (2E)-pentadecenoyl-CoA + reduced [electron-transfer flavoprotein]</text>
        <dbReference type="Rhea" id="RHEA:48204"/>
        <dbReference type="Rhea" id="RHEA-COMP:10685"/>
        <dbReference type="Rhea" id="RHEA-COMP:10686"/>
        <dbReference type="ChEBI" id="CHEBI:15378"/>
        <dbReference type="ChEBI" id="CHEBI:57692"/>
        <dbReference type="ChEBI" id="CHEBI:58307"/>
        <dbReference type="ChEBI" id="CHEBI:74309"/>
        <dbReference type="ChEBI" id="CHEBI:77545"/>
    </reaction>
    <physiologicalReaction direction="left-to-right" evidence="20">
        <dbReference type="Rhea" id="RHEA:48205"/>
    </physiologicalReaction>
</comment>
<dbReference type="PANTHER" id="PTHR43884">
    <property type="entry name" value="ACYL-COA DEHYDROGENASE"/>
    <property type="match status" value="1"/>
</dbReference>
<feature type="domain" description="Acyl-CoA dehydrogenase/oxidase C-terminal" evidence="32">
    <location>
        <begin position="266"/>
        <end position="413"/>
    </location>
</feature>
<evidence type="ECO:0000259" key="34">
    <source>
        <dbReference type="Pfam" id="PF02771"/>
    </source>
</evidence>
<evidence type="ECO:0000256" key="12">
    <source>
        <dbReference type="ARBA" id="ARBA00023136"/>
    </source>
</evidence>
<evidence type="ECO:0000256" key="26">
    <source>
        <dbReference type="ARBA" id="ARBA00052466"/>
    </source>
</evidence>
<organism evidence="36 37">
    <name type="scientific">Denticeps clupeoides</name>
    <name type="common">denticle herring</name>
    <dbReference type="NCBI Taxonomy" id="299321"/>
    <lineage>
        <taxon>Eukaryota</taxon>
        <taxon>Metazoa</taxon>
        <taxon>Chordata</taxon>
        <taxon>Craniata</taxon>
        <taxon>Vertebrata</taxon>
        <taxon>Euteleostomi</taxon>
        <taxon>Actinopterygii</taxon>
        <taxon>Neopterygii</taxon>
        <taxon>Teleostei</taxon>
        <taxon>Clupei</taxon>
        <taxon>Clupeiformes</taxon>
        <taxon>Denticipitoidei</taxon>
        <taxon>Denticipitidae</taxon>
        <taxon>Denticeps</taxon>
    </lineage>
</organism>
<evidence type="ECO:0000313" key="37">
    <source>
        <dbReference type="Proteomes" id="UP000694580"/>
    </source>
</evidence>
<evidence type="ECO:0000256" key="20">
    <source>
        <dbReference type="ARBA" id="ARBA00050383"/>
    </source>
</evidence>
<keyword evidence="37" id="KW-1185">Reference proteome</keyword>
<comment type="cofactor">
    <cofactor evidence="1 31">
        <name>FAD</name>
        <dbReference type="ChEBI" id="CHEBI:57692"/>
    </cofactor>
</comment>
<evidence type="ECO:0000256" key="1">
    <source>
        <dbReference type="ARBA" id="ARBA00001974"/>
    </source>
</evidence>
<dbReference type="PANTHER" id="PTHR43884:SF9">
    <property type="entry name" value="COMPLEX I ASSEMBLY FACTOR ACAD9, MITOCHONDRIAL"/>
    <property type="match status" value="1"/>
</dbReference>
<evidence type="ECO:0000256" key="9">
    <source>
        <dbReference type="ARBA" id="ARBA00022990"/>
    </source>
</evidence>
<keyword evidence="10 31" id="KW-0560">Oxidoreductase</keyword>
<comment type="catalytic activity">
    <reaction evidence="21">
        <text>(9Z,12Z)-octadecadienoyl-CoA + oxidized [electron-transfer flavoprotein] + H(+) = (2E,9Z,12Z)-octadecatrienoyl-CoA + reduced [electron-transfer flavoprotein]</text>
        <dbReference type="Rhea" id="RHEA:48188"/>
        <dbReference type="Rhea" id="RHEA-COMP:10685"/>
        <dbReference type="Rhea" id="RHEA-COMP:10686"/>
        <dbReference type="ChEBI" id="CHEBI:15378"/>
        <dbReference type="ChEBI" id="CHEBI:57383"/>
        <dbReference type="ChEBI" id="CHEBI:57692"/>
        <dbReference type="ChEBI" id="CHEBI:58307"/>
        <dbReference type="ChEBI" id="CHEBI:77558"/>
    </reaction>
    <physiologicalReaction direction="left-to-right" evidence="21">
        <dbReference type="Rhea" id="RHEA:48189"/>
    </physiologicalReaction>
</comment>
<evidence type="ECO:0000256" key="21">
    <source>
        <dbReference type="ARBA" id="ARBA00051128"/>
    </source>
</evidence>
<evidence type="ECO:0000256" key="29">
    <source>
        <dbReference type="ARBA" id="ARBA00073945"/>
    </source>
</evidence>
<evidence type="ECO:0000256" key="7">
    <source>
        <dbReference type="ARBA" id="ARBA00022827"/>
    </source>
</evidence>
<gene>
    <name evidence="36" type="primary">ACAD9</name>
</gene>
<comment type="subcellular location">
    <subcellularLocation>
        <location evidence="2">Mitochondrion inner membrane</location>
        <topology evidence="2">Peripheral membrane protein</topology>
        <orientation evidence="2">Matrix side</orientation>
    </subcellularLocation>
</comment>
<dbReference type="Pfam" id="PF02771">
    <property type="entry name" value="Acyl-CoA_dh_N"/>
    <property type="match status" value="1"/>
</dbReference>
<keyword evidence="12" id="KW-0472">Membrane</keyword>
<dbReference type="FunFam" id="2.40.110.10:FF:000006">
    <property type="entry name" value="very long-chain specific acyl-CoA dehydrogenase, mitochondrial"/>
    <property type="match status" value="1"/>
</dbReference>
<evidence type="ECO:0000256" key="30">
    <source>
        <dbReference type="ARBA" id="ARBA00076025"/>
    </source>
</evidence>
<dbReference type="InterPro" id="IPR006091">
    <property type="entry name" value="Acyl-CoA_Oxase/DH_mid-dom"/>
</dbReference>
<dbReference type="Proteomes" id="UP000694580">
    <property type="component" value="Chromosome 12"/>
</dbReference>
<accession>A0AAY4EBU9</accession>
<evidence type="ECO:0000256" key="4">
    <source>
        <dbReference type="ARBA" id="ARBA00022553"/>
    </source>
</evidence>
<comment type="catalytic activity">
    <reaction evidence="26">
        <text>nonanoyl-CoA + oxidized [electron-transfer flavoprotein] + H(+) = (2E)-nonenoyl-CoA + reduced [electron-transfer flavoprotein]</text>
        <dbReference type="Rhea" id="RHEA:48208"/>
        <dbReference type="Rhea" id="RHEA-COMP:10685"/>
        <dbReference type="Rhea" id="RHEA-COMP:10686"/>
        <dbReference type="ChEBI" id="CHEBI:15378"/>
        <dbReference type="ChEBI" id="CHEBI:57692"/>
        <dbReference type="ChEBI" id="CHEBI:58307"/>
        <dbReference type="ChEBI" id="CHEBI:76291"/>
        <dbReference type="ChEBI" id="CHEBI:76292"/>
    </reaction>
    <physiologicalReaction direction="left-to-right" evidence="26">
        <dbReference type="Rhea" id="RHEA:48209"/>
    </physiologicalReaction>
</comment>
<evidence type="ECO:0000259" key="33">
    <source>
        <dbReference type="Pfam" id="PF02770"/>
    </source>
</evidence>
<dbReference type="GO" id="GO:0006631">
    <property type="term" value="P:fatty acid metabolic process"/>
    <property type="evidence" value="ECO:0007669"/>
    <property type="project" value="UniProtKB-ARBA"/>
</dbReference>
<evidence type="ECO:0000256" key="2">
    <source>
        <dbReference type="ARBA" id="ARBA00004443"/>
    </source>
</evidence>
<evidence type="ECO:0000256" key="27">
    <source>
        <dbReference type="ARBA" id="ARBA00055983"/>
    </source>
</evidence>
<evidence type="ECO:0000256" key="13">
    <source>
        <dbReference type="ARBA" id="ARBA00047546"/>
    </source>
</evidence>
<evidence type="ECO:0000256" key="25">
    <source>
        <dbReference type="ARBA" id="ARBA00052438"/>
    </source>
</evidence>
<evidence type="ECO:0000256" key="11">
    <source>
        <dbReference type="ARBA" id="ARBA00023128"/>
    </source>
</evidence>
<dbReference type="AlphaFoldDB" id="A0AAY4EBU9"/>
<dbReference type="GO" id="GO:0005743">
    <property type="term" value="C:mitochondrial inner membrane"/>
    <property type="evidence" value="ECO:0007669"/>
    <property type="project" value="UniProtKB-SubCell"/>
</dbReference>
<comment type="similarity">
    <text evidence="3 31">Belongs to the acyl-CoA dehydrogenase family.</text>
</comment>
<evidence type="ECO:0000313" key="36">
    <source>
        <dbReference type="Ensembl" id="ENSDCDP00010054779.1"/>
    </source>
</evidence>
<keyword evidence="4" id="KW-0597">Phosphoprotein</keyword>
<comment type="catalytic activity">
    <reaction evidence="24">
        <text>heptadecanoyl-CoA + oxidized [electron-transfer flavoprotein] + H(+) = trans-2-heptadecenoyl-CoA + reduced [electron-transfer flavoprotein]</text>
        <dbReference type="Rhea" id="RHEA:48196"/>
        <dbReference type="Rhea" id="RHEA-COMP:10685"/>
        <dbReference type="Rhea" id="RHEA-COMP:10686"/>
        <dbReference type="ChEBI" id="CHEBI:15378"/>
        <dbReference type="ChEBI" id="CHEBI:57692"/>
        <dbReference type="ChEBI" id="CHEBI:58307"/>
        <dbReference type="ChEBI" id="CHEBI:74307"/>
        <dbReference type="ChEBI" id="CHEBI:77551"/>
    </reaction>
    <physiologicalReaction direction="left-to-right" evidence="24">
        <dbReference type="Rhea" id="RHEA:48197"/>
    </physiologicalReaction>
</comment>
<dbReference type="InterPro" id="IPR037069">
    <property type="entry name" value="AcylCoA_DH/ox_N_sf"/>
</dbReference>
<evidence type="ECO:0000256" key="31">
    <source>
        <dbReference type="RuleBase" id="RU362125"/>
    </source>
</evidence>
<comment type="catalytic activity">
    <reaction evidence="18">
        <text>octadecanoyl-CoA + oxidized [electron-transfer flavoprotein] + H(+) = (2E)-octadecenoyl-CoA + reduced [electron-transfer flavoprotein]</text>
        <dbReference type="Rhea" id="RHEA:47240"/>
        <dbReference type="Rhea" id="RHEA-COMP:10685"/>
        <dbReference type="Rhea" id="RHEA-COMP:10686"/>
        <dbReference type="ChEBI" id="CHEBI:15378"/>
        <dbReference type="ChEBI" id="CHEBI:57394"/>
        <dbReference type="ChEBI" id="CHEBI:57692"/>
        <dbReference type="ChEBI" id="CHEBI:58307"/>
        <dbReference type="ChEBI" id="CHEBI:71412"/>
    </reaction>
    <physiologicalReaction direction="left-to-right" evidence="18">
        <dbReference type="Rhea" id="RHEA:47241"/>
    </physiologicalReaction>
</comment>
<comment type="function">
    <text evidence="27">As part of the MCIA complex, primarily participates in the assembly of the mitochondrial complex I and therefore plays a role in oxidative phosphorylation. This moonlighting protein also has a dehydrogenase activity toward a broad range of substrates with greater specificity for long-chain unsaturated acyl-CoAs. However, in vivo, it does not seem to play a primary role in fatty acid oxidation. In addition, the function in complex I assembly is independent of the dehydrogenase activity of the protein.</text>
</comment>
<dbReference type="SUPFAM" id="SSF47203">
    <property type="entry name" value="Acyl-CoA dehydrogenase C-terminal domain-like"/>
    <property type="match status" value="2"/>
</dbReference>
<comment type="catalytic activity">
    <reaction evidence="25">
        <text>undecanoyl-CoA + oxidized [electron-transfer flavoprotein] + H(+) = trans-2-undecenoyl-CoA + reduced [electron-transfer flavoprotein]</text>
        <dbReference type="Rhea" id="RHEA:48200"/>
        <dbReference type="Rhea" id="RHEA-COMP:10685"/>
        <dbReference type="Rhea" id="RHEA-COMP:10686"/>
        <dbReference type="ChEBI" id="CHEBI:15378"/>
        <dbReference type="ChEBI" id="CHEBI:57692"/>
        <dbReference type="ChEBI" id="CHEBI:58307"/>
        <dbReference type="ChEBI" id="CHEBI:77547"/>
        <dbReference type="ChEBI" id="CHEBI:77548"/>
    </reaction>
    <physiologicalReaction direction="left-to-right" evidence="25">
        <dbReference type="Rhea" id="RHEA:48201"/>
    </physiologicalReaction>
</comment>
<evidence type="ECO:0000256" key="16">
    <source>
        <dbReference type="ARBA" id="ARBA00049038"/>
    </source>
</evidence>
<keyword evidence="9" id="KW-0007">Acetylation</keyword>
<dbReference type="FunFam" id="1.20.140.10:FF:000008">
    <property type="entry name" value="acyl-CoA dehydrogenase family member 9, mitochondrial"/>
    <property type="match status" value="1"/>
</dbReference>
<keyword evidence="8" id="KW-0809">Transit peptide</keyword>
<dbReference type="Ensembl" id="ENSDCDT00010065370.1">
    <property type="protein sequence ID" value="ENSDCDP00010054779.1"/>
    <property type="gene ID" value="ENSDCDG00010031561.1"/>
</dbReference>
<evidence type="ECO:0000256" key="14">
    <source>
        <dbReference type="ARBA" id="ARBA00047916"/>
    </source>
</evidence>
<dbReference type="CDD" id="cd01161">
    <property type="entry name" value="VLCAD"/>
    <property type="match status" value="1"/>
</dbReference>
<reference evidence="36 37" key="1">
    <citation type="submission" date="2020-06" db="EMBL/GenBank/DDBJ databases">
        <authorList>
            <consortium name="Wellcome Sanger Institute Data Sharing"/>
        </authorList>
    </citation>
    <scope>NUCLEOTIDE SEQUENCE [LARGE SCALE GENOMIC DNA]</scope>
</reference>
<dbReference type="GeneTree" id="ENSGT00940000157312"/>
<comment type="catalytic activity">
    <reaction evidence="14">
        <text>oxidized [electron-transfer flavoprotein] + hexadecanoyl-CoA + H(+) = (2E)-hexadecenoyl-CoA + reduced [electron-transfer flavoprotein]</text>
        <dbReference type="Rhea" id="RHEA:43448"/>
        <dbReference type="Rhea" id="RHEA-COMP:10685"/>
        <dbReference type="Rhea" id="RHEA-COMP:10686"/>
        <dbReference type="ChEBI" id="CHEBI:15378"/>
        <dbReference type="ChEBI" id="CHEBI:57379"/>
        <dbReference type="ChEBI" id="CHEBI:57692"/>
        <dbReference type="ChEBI" id="CHEBI:58307"/>
        <dbReference type="ChEBI" id="CHEBI:61526"/>
    </reaction>
    <physiologicalReaction direction="left-to-right" evidence="14">
        <dbReference type="Rhea" id="RHEA:43449"/>
    </physiologicalReaction>
</comment>
<keyword evidence="11" id="KW-0496">Mitochondrion</keyword>
<dbReference type="Pfam" id="PF00441">
    <property type="entry name" value="Acyl-CoA_dh_1"/>
    <property type="match status" value="1"/>
</dbReference>
<comment type="catalytic activity">
    <reaction evidence="17">
        <text>eicosanoyl-CoA + oxidized [electron-transfer flavoprotein] + H(+) = (2E)-eicosenoyl-CoA + reduced [electron-transfer flavoprotein]</text>
        <dbReference type="Rhea" id="RHEA:47236"/>
        <dbReference type="Rhea" id="RHEA-COMP:10685"/>
        <dbReference type="Rhea" id="RHEA-COMP:10686"/>
        <dbReference type="ChEBI" id="CHEBI:15378"/>
        <dbReference type="ChEBI" id="CHEBI:57380"/>
        <dbReference type="ChEBI" id="CHEBI:57692"/>
        <dbReference type="ChEBI" id="CHEBI:58307"/>
        <dbReference type="ChEBI" id="CHEBI:74691"/>
    </reaction>
    <physiologicalReaction direction="left-to-right" evidence="17">
        <dbReference type="Rhea" id="RHEA:47237"/>
    </physiologicalReaction>
</comment>
<dbReference type="Gene3D" id="1.20.140.10">
    <property type="entry name" value="Butyryl-CoA Dehydrogenase, subunit A, domain 3"/>
    <property type="match status" value="2"/>
</dbReference>
<dbReference type="InterPro" id="IPR036250">
    <property type="entry name" value="AcylCo_DH-like_C"/>
</dbReference>
<evidence type="ECO:0000256" key="18">
    <source>
        <dbReference type="ARBA" id="ARBA00049224"/>
    </source>
</evidence>
<evidence type="ECO:0000256" key="8">
    <source>
        <dbReference type="ARBA" id="ARBA00022946"/>
    </source>
</evidence>
<comment type="subunit">
    <text evidence="28">Homodimer. Interacts with NDUFAF1 and ECSIT. Part of the mitochondrial complex I assembly/MCIA complex that comprises at least the core subunits TMEM126B, NDUFAF1, ECSIT and ACAD9 and complement subunits such as COA1 and TMEM186. Interacts with TMEM70 and TMEM242.</text>
</comment>
<proteinExistence type="inferred from homology"/>
<dbReference type="InterPro" id="IPR013786">
    <property type="entry name" value="AcylCoA_DH/ox_N"/>
</dbReference>
<dbReference type="InterPro" id="IPR006089">
    <property type="entry name" value="Acyl-CoA_DH_CS"/>
</dbReference>
<evidence type="ECO:0000256" key="17">
    <source>
        <dbReference type="ARBA" id="ARBA00049140"/>
    </source>
</evidence>
<evidence type="ECO:0000256" key="22">
    <source>
        <dbReference type="ARBA" id="ARBA00051582"/>
    </source>
</evidence>
<comment type="catalytic activity">
    <reaction evidence="22">
        <text>(9Z)-hexadecenoyl-CoA + oxidized [electron-transfer flavoprotein] + H(+) = (2E,9Z)-hexadecadienoyl-CoA + reduced [electron-transfer flavoprotein]</text>
        <dbReference type="Rhea" id="RHEA:47304"/>
        <dbReference type="Rhea" id="RHEA-COMP:10685"/>
        <dbReference type="Rhea" id="RHEA-COMP:10686"/>
        <dbReference type="ChEBI" id="CHEBI:15378"/>
        <dbReference type="ChEBI" id="CHEBI:57692"/>
        <dbReference type="ChEBI" id="CHEBI:58307"/>
        <dbReference type="ChEBI" id="CHEBI:61540"/>
        <dbReference type="ChEBI" id="CHEBI:77549"/>
    </reaction>
    <physiologicalReaction direction="left-to-right" evidence="22">
        <dbReference type="Rhea" id="RHEA:47305"/>
    </physiologicalReaction>
</comment>
<name>A0AAY4EBU9_9TELE</name>
<protein>
    <recommendedName>
        <fullName evidence="29">Complex I assembly factor ACAD9, mitochondrial</fullName>
    </recommendedName>
    <alternativeName>
        <fullName evidence="30">Acyl-CoA dehydrogenase family member 9</fullName>
    </alternativeName>
</protein>
<reference evidence="36" key="2">
    <citation type="submission" date="2025-08" db="UniProtKB">
        <authorList>
            <consortium name="Ensembl"/>
        </authorList>
    </citation>
    <scope>IDENTIFICATION</scope>
</reference>
<evidence type="ECO:0000259" key="35">
    <source>
        <dbReference type="Pfam" id="PF21343"/>
    </source>
</evidence>
<keyword evidence="6" id="KW-0999">Mitochondrion inner membrane</keyword>
<comment type="catalytic activity">
    <reaction evidence="19">
        <text>(9E)-octadecenoyl-CoA + oxidized [electron-transfer flavoprotein] + H(+) = (2E,9E)-octadecadienoyl-CoA + reduced [electron-transfer flavoprotein]</text>
        <dbReference type="Rhea" id="RHEA:48192"/>
        <dbReference type="Rhea" id="RHEA-COMP:10685"/>
        <dbReference type="Rhea" id="RHEA-COMP:10686"/>
        <dbReference type="ChEBI" id="CHEBI:15378"/>
        <dbReference type="ChEBI" id="CHEBI:57692"/>
        <dbReference type="ChEBI" id="CHEBI:58307"/>
        <dbReference type="ChEBI" id="CHEBI:77537"/>
        <dbReference type="ChEBI" id="CHEBI:77552"/>
    </reaction>
    <physiologicalReaction direction="left-to-right" evidence="19">
        <dbReference type="Rhea" id="RHEA:48193"/>
    </physiologicalReaction>
</comment>
<keyword evidence="5 31" id="KW-0285">Flavoprotein</keyword>
<evidence type="ECO:0000256" key="3">
    <source>
        <dbReference type="ARBA" id="ARBA00009347"/>
    </source>
</evidence>
<comment type="catalytic activity">
    <reaction evidence="16">
        <text>tetradecanoyl-CoA + oxidized [electron-transfer flavoprotein] + H(+) = (2E)-tetradecenoyl-CoA + reduced [electron-transfer flavoprotein]</text>
        <dbReference type="Rhea" id="RHEA:47316"/>
        <dbReference type="Rhea" id="RHEA-COMP:10685"/>
        <dbReference type="Rhea" id="RHEA-COMP:10686"/>
        <dbReference type="ChEBI" id="CHEBI:15378"/>
        <dbReference type="ChEBI" id="CHEBI:57385"/>
        <dbReference type="ChEBI" id="CHEBI:57692"/>
        <dbReference type="ChEBI" id="CHEBI:58307"/>
        <dbReference type="ChEBI" id="CHEBI:61405"/>
    </reaction>
    <physiologicalReaction direction="left-to-right" evidence="16">
        <dbReference type="Rhea" id="RHEA:47317"/>
    </physiologicalReaction>
</comment>
<evidence type="ECO:0000256" key="5">
    <source>
        <dbReference type="ARBA" id="ARBA00022630"/>
    </source>
</evidence>
<keyword evidence="7 31" id="KW-0274">FAD</keyword>
<dbReference type="Gene3D" id="2.40.110.10">
    <property type="entry name" value="Butyryl-CoA Dehydrogenase, subunit A, domain 2"/>
    <property type="match status" value="1"/>
</dbReference>
<comment type="catalytic activity">
    <reaction evidence="23">
        <text>(4Z,7Z,10Z,13Z,16Z,19Z)-docosahexaenoyl-CoA + oxidized [electron-transfer flavoprotein] + H(+) = (2E,4Z,7Z,10Z,13Z,16Z,19Z)-docosaheptaenoyl-CoA + reduced [electron-transfer flavoprotein]</text>
        <dbReference type="Rhea" id="RHEA:48184"/>
        <dbReference type="Rhea" id="RHEA-COMP:10685"/>
        <dbReference type="Rhea" id="RHEA-COMP:10686"/>
        <dbReference type="ChEBI" id="CHEBI:15378"/>
        <dbReference type="ChEBI" id="CHEBI:57692"/>
        <dbReference type="ChEBI" id="CHEBI:58307"/>
        <dbReference type="ChEBI" id="CHEBI:74298"/>
        <dbReference type="ChEBI" id="CHEBI:77559"/>
    </reaction>
    <physiologicalReaction direction="left-to-right" evidence="23">
        <dbReference type="Rhea" id="RHEA:48185"/>
    </physiologicalReaction>
</comment>
<feature type="domain" description="Acyl-CoA oxidase/dehydrogenase middle" evidence="33">
    <location>
        <begin position="153"/>
        <end position="253"/>
    </location>
</feature>
<dbReference type="InterPro" id="IPR046373">
    <property type="entry name" value="Acyl-CoA_Oxase/DH_mid-dom_sf"/>
</dbReference>
<evidence type="ECO:0000256" key="23">
    <source>
        <dbReference type="ARBA" id="ARBA00052172"/>
    </source>
</evidence>
<dbReference type="Pfam" id="PF02770">
    <property type="entry name" value="Acyl-CoA_dh_M"/>
    <property type="match status" value="1"/>
</dbReference>
<feature type="domain" description="ACAD9/ACADV-like C-terminal" evidence="35">
    <location>
        <begin position="468"/>
        <end position="586"/>
    </location>
</feature>
<evidence type="ECO:0000259" key="32">
    <source>
        <dbReference type="Pfam" id="PF00441"/>
    </source>
</evidence>
<reference evidence="36" key="3">
    <citation type="submission" date="2025-09" db="UniProtKB">
        <authorList>
            <consortium name="Ensembl"/>
        </authorList>
    </citation>
    <scope>IDENTIFICATION</scope>
</reference>